<accession>A0ABU9HGR6</accession>
<keyword evidence="7" id="KW-1185">Reference proteome</keyword>
<dbReference type="SUPFAM" id="SSF52317">
    <property type="entry name" value="Class I glutamine amidotransferase-like"/>
    <property type="match status" value="1"/>
</dbReference>
<evidence type="ECO:0000256" key="2">
    <source>
        <dbReference type="ARBA" id="ARBA00022741"/>
    </source>
</evidence>
<evidence type="ECO:0000256" key="4">
    <source>
        <dbReference type="ARBA" id="ARBA00022755"/>
    </source>
</evidence>
<name>A0ABU9HGR6_9GAMM</name>
<keyword evidence="2" id="KW-0547">Nucleotide-binding</keyword>
<dbReference type="Gene3D" id="3.40.50.880">
    <property type="match status" value="1"/>
</dbReference>
<evidence type="ECO:0000256" key="5">
    <source>
        <dbReference type="ARBA" id="ARBA00022840"/>
    </source>
</evidence>
<proteinExistence type="predicted"/>
<dbReference type="InterPro" id="IPR029062">
    <property type="entry name" value="Class_I_gatase-like"/>
</dbReference>
<feature type="non-terminal residue" evidence="6">
    <location>
        <position position="75"/>
    </location>
</feature>
<protein>
    <submittedName>
        <fullName evidence="6">GMP synthase (Glutamine-hydrolyzing)</fullName>
    </submittedName>
</protein>
<dbReference type="EMBL" id="JBAKBA010000260">
    <property type="protein sequence ID" value="MEL0661097.1"/>
    <property type="molecule type" value="Genomic_DNA"/>
</dbReference>
<dbReference type="PANTHER" id="PTHR11922:SF2">
    <property type="entry name" value="GMP SYNTHASE [GLUTAMINE-HYDROLYZING]"/>
    <property type="match status" value="1"/>
</dbReference>
<sequence>EGEGEFWNAKVEVHTNSAFLKAIQDALSADVKPLLDVWMSHGDNVSAIPADFTTVANSATCQYAVIANQEKRFYG</sequence>
<evidence type="ECO:0000256" key="1">
    <source>
        <dbReference type="ARBA" id="ARBA00022598"/>
    </source>
</evidence>
<keyword evidence="1" id="KW-0436">Ligase</keyword>
<evidence type="ECO:0000256" key="3">
    <source>
        <dbReference type="ARBA" id="ARBA00022749"/>
    </source>
</evidence>
<keyword evidence="5" id="KW-0067">ATP-binding</keyword>
<keyword evidence="3" id="KW-0332">GMP biosynthesis</keyword>
<reference evidence="6 7" key="1">
    <citation type="submission" date="2024-02" db="EMBL/GenBank/DDBJ databases">
        <title>Bacteria isolated from the canopy kelp, Nereocystis luetkeana.</title>
        <authorList>
            <person name="Pfister C.A."/>
            <person name="Younker I.T."/>
            <person name="Light S.H."/>
        </authorList>
    </citation>
    <scope>NUCLEOTIDE SEQUENCE [LARGE SCALE GENOMIC DNA]</scope>
    <source>
        <strain evidence="6 7">TI.2.07</strain>
    </source>
</reference>
<comment type="caution">
    <text evidence="6">The sequence shown here is derived from an EMBL/GenBank/DDBJ whole genome shotgun (WGS) entry which is preliminary data.</text>
</comment>
<feature type="non-terminal residue" evidence="6">
    <location>
        <position position="1"/>
    </location>
</feature>
<organism evidence="6 7">
    <name type="scientific">Psychromonas arctica</name>
    <dbReference type="NCBI Taxonomy" id="168275"/>
    <lineage>
        <taxon>Bacteria</taxon>
        <taxon>Pseudomonadati</taxon>
        <taxon>Pseudomonadota</taxon>
        <taxon>Gammaproteobacteria</taxon>
        <taxon>Alteromonadales</taxon>
        <taxon>Psychromonadaceae</taxon>
        <taxon>Psychromonas</taxon>
    </lineage>
</organism>
<gene>
    <name evidence="6" type="ORF">V6255_18490</name>
</gene>
<keyword evidence="4" id="KW-0658">Purine biosynthesis</keyword>
<evidence type="ECO:0000313" key="7">
    <source>
        <dbReference type="Proteomes" id="UP001366060"/>
    </source>
</evidence>
<dbReference type="Proteomes" id="UP001366060">
    <property type="component" value="Unassembled WGS sequence"/>
</dbReference>
<dbReference type="PANTHER" id="PTHR11922">
    <property type="entry name" value="GMP SYNTHASE-RELATED"/>
    <property type="match status" value="1"/>
</dbReference>
<evidence type="ECO:0000313" key="6">
    <source>
        <dbReference type="EMBL" id="MEL0661097.1"/>
    </source>
</evidence>